<protein>
    <submittedName>
        <fullName evidence="2">Uncharacterized protein</fullName>
    </submittedName>
</protein>
<dbReference type="EMBL" id="ML735687">
    <property type="protein sequence ID" value="KAE8423821.1"/>
    <property type="molecule type" value="Genomic_DNA"/>
</dbReference>
<evidence type="ECO:0000256" key="1">
    <source>
        <dbReference type="SAM" id="MobiDB-lite"/>
    </source>
</evidence>
<evidence type="ECO:0000313" key="2">
    <source>
        <dbReference type="EMBL" id="KAE8423821.1"/>
    </source>
</evidence>
<keyword evidence="3" id="KW-1185">Reference proteome</keyword>
<name>A0ABQ6X3D8_9EURO</name>
<sequence>MAEVWPHFFDKRWHPGQHNTQLITLRKLRILADQNRSQPIHQETSISFKPELFWDLLAPTIQPETNHAVGPDAMARCESDSPSKIRLKSHFIDRLSEEPDSGRQQEPLGSPPLSESLALGLDNLEQFDIEELSRGFIESDFWNMVH</sequence>
<organism evidence="2 3">
    <name type="scientific">Aspergillus pseudocaelatus</name>
    <dbReference type="NCBI Taxonomy" id="1825620"/>
    <lineage>
        <taxon>Eukaryota</taxon>
        <taxon>Fungi</taxon>
        <taxon>Dikarya</taxon>
        <taxon>Ascomycota</taxon>
        <taxon>Pezizomycotina</taxon>
        <taxon>Eurotiomycetes</taxon>
        <taxon>Eurotiomycetidae</taxon>
        <taxon>Eurotiales</taxon>
        <taxon>Aspergillaceae</taxon>
        <taxon>Aspergillus</taxon>
        <taxon>Aspergillus subgen. Circumdati</taxon>
    </lineage>
</organism>
<proteinExistence type="predicted"/>
<evidence type="ECO:0000313" key="3">
    <source>
        <dbReference type="Proteomes" id="UP000325395"/>
    </source>
</evidence>
<dbReference type="Proteomes" id="UP000325395">
    <property type="component" value="Unassembled WGS sequence"/>
</dbReference>
<gene>
    <name evidence="2" type="ORF">BDV36DRAFT_289917</name>
</gene>
<accession>A0ABQ6X3D8</accession>
<reference evidence="2 3" key="1">
    <citation type="submission" date="2019-04" db="EMBL/GenBank/DDBJ databases">
        <authorList>
            <consortium name="DOE Joint Genome Institute"/>
            <person name="Mondo S."/>
            <person name="Kjaerbolling I."/>
            <person name="Vesth T."/>
            <person name="Frisvad J.C."/>
            <person name="Nybo J.L."/>
            <person name="Theobald S."/>
            <person name="Kildgaard S."/>
            <person name="Isbrandt T."/>
            <person name="Kuo A."/>
            <person name="Sato A."/>
            <person name="Lyhne E.K."/>
            <person name="Kogle M.E."/>
            <person name="Wiebenga A."/>
            <person name="Kun R.S."/>
            <person name="Lubbers R.J."/>
            <person name="Makela M.R."/>
            <person name="Barry K."/>
            <person name="Chovatia M."/>
            <person name="Clum A."/>
            <person name="Daum C."/>
            <person name="Haridas S."/>
            <person name="He G."/>
            <person name="LaButti K."/>
            <person name="Lipzen A."/>
            <person name="Riley R."/>
            <person name="Salamov A."/>
            <person name="Simmons B.A."/>
            <person name="Magnuson J.K."/>
            <person name="Henrissat B."/>
            <person name="Mortensen U.H."/>
            <person name="Larsen T.O."/>
            <person name="Devries R.P."/>
            <person name="Grigoriev I.V."/>
            <person name="Machida M."/>
            <person name="Baker S.E."/>
            <person name="Andersen M.R."/>
            <person name="Cantor M.N."/>
            <person name="Hua S.X."/>
        </authorList>
    </citation>
    <scope>NUCLEOTIDE SEQUENCE [LARGE SCALE GENOMIC DNA]</scope>
    <source>
        <strain evidence="2 3">CBS 117616</strain>
    </source>
</reference>
<feature type="region of interest" description="Disordered" evidence="1">
    <location>
        <begin position="96"/>
        <end position="115"/>
    </location>
</feature>